<keyword evidence="1" id="KW-0560">Oxidoreductase</keyword>
<dbReference type="Gene3D" id="3.40.50.720">
    <property type="entry name" value="NAD(P)-binding Rossmann-like Domain"/>
    <property type="match status" value="1"/>
</dbReference>
<dbReference type="Proteomes" id="UP000295680">
    <property type="component" value="Unassembled WGS sequence"/>
</dbReference>
<dbReference type="InterPro" id="IPR036291">
    <property type="entry name" value="NAD(P)-bd_dom_sf"/>
</dbReference>
<comment type="caution">
    <text evidence="3">The sequence shown here is derived from an EMBL/GenBank/DDBJ whole genome shotgun (WGS) entry which is preliminary data.</text>
</comment>
<dbReference type="SUPFAM" id="SSF51735">
    <property type="entry name" value="NAD(P)-binding Rossmann-fold domains"/>
    <property type="match status" value="1"/>
</dbReference>
<proteinExistence type="predicted"/>
<evidence type="ECO:0000313" key="4">
    <source>
        <dbReference type="Proteomes" id="UP000295680"/>
    </source>
</evidence>
<evidence type="ECO:0000313" key="3">
    <source>
        <dbReference type="EMBL" id="TCO52621.1"/>
    </source>
</evidence>
<dbReference type="PANTHER" id="PTHR43157:SF31">
    <property type="entry name" value="PHOSPHATIDYLINOSITOL-GLYCAN BIOSYNTHESIS CLASS F PROTEIN"/>
    <property type="match status" value="1"/>
</dbReference>
<gene>
    <name evidence="3" type="ORF">EV192_112353</name>
</gene>
<dbReference type="RefSeq" id="WP_132124521.1">
    <property type="nucleotide sequence ID" value="NZ_SLWS01000012.1"/>
</dbReference>
<dbReference type="InterPro" id="IPR002347">
    <property type="entry name" value="SDR_fam"/>
</dbReference>
<keyword evidence="4" id="KW-1185">Reference proteome</keyword>
<sequence length="304" mass="32298">MNQEADEIIAGHDLTGKETIVTGGYGAVGYETAKAFAGAGARVVLAGRDQGKGEAAAAQLRAATGNDKVVFRHLDLASLESVTTWARKHAATGRPLHVLVTNAAVMAGPLTRTADGFESQFGVNHLAHFAFTLGLLPCLRAAGNARVVCLTSSAHRRGDIDYDDPNYERRPYDPWQAYGQSKTANALFSVGFTARHAGDGVTANAVMPGAISSGLQRHLSADDMRARGWDDRSGWKTPSQGAATSVWAAVTPELAGVGGRYLEDCAIATPWTQDGSPPRGHYLPYALDPDNAERLWRLSEELVG</sequence>
<accession>A0A4R2J2M0</accession>
<dbReference type="GO" id="GO:0016491">
    <property type="term" value="F:oxidoreductase activity"/>
    <property type="evidence" value="ECO:0007669"/>
    <property type="project" value="UniProtKB-KW"/>
</dbReference>
<reference evidence="3 4" key="1">
    <citation type="submission" date="2019-03" db="EMBL/GenBank/DDBJ databases">
        <title>Genomic Encyclopedia of Type Strains, Phase IV (KMG-IV): sequencing the most valuable type-strain genomes for metagenomic binning, comparative biology and taxonomic classification.</title>
        <authorList>
            <person name="Goeker M."/>
        </authorList>
    </citation>
    <scope>NUCLEOTIDE SEQUENCE [LARGE SCALE GENOMIC DNA]</scope>
    <source>
        <strain evidence="3 4">DSM 45934</strain>
    </source>
</reference>
<dbReference type="OrthoDB" id="4577644at2"/>
<protein>
    <recommendedName>
        <fullName evidence="2">Probable oxidoreductase</fullName>
    </recommendedName>
</protein>
<name>A0A4R2J2M0_9PSEU</name>
<dbReference type="EMBL" id="SLWS01000012">
    <property type="protein sequence ID" value="TCO52621.1"/>
    <property type="molecule type" value="Genomic_DNA"/>
</dbReference>
<dbReference type="PANTHER" id="PTHR43157">
    <property type="entry name" value="PHOSPHATIDYLINOSITOL-GLYCAN BIOSYNTHESIS CLASS F PROTEIN-RELATED"/>
    <property type="match status" value="1"/>
</dbReference>
<dbReference type="PRINTS" id="PR00081">
    <property type="entry name" value="GDHRDH"/>
</dbReference>
<evidence type="ECO:0000256" key="2">
    <source>
        <dbReference type="ARBA" id="ARBA00071493"/>
    </source>
</evidence>
<dbReference type="FunFam" id="3.40.50.720:FF:000594">
    <property type="entry name" value="Short-chain oxidoreductase"/>
    <property type="match status" value="1"/>
</dbReference>
<dbReference type="Pfam" id="PF00106">
    <property type="entry name" value="adh_short"/>
    <property type="match status" value="1"/>
</dbReference>
<dbReference type="CDD" id="cd05327">
    <property type="entry name" value="retinol-DH_like_SDR_c_like"/>
    <property type="match status" value="1"/>
</dbReference>
<organism evidence="3 4">
    <name type="scientific">Actinocrispum wychmicini</name>
    <dbReference type="NCBI Taxonomy" id="1213861"/>
    <lineage>
        <taxon>Bacteria</taxon>
        <taxon>Bacillati</taxon>
        <taxon>Actinomycetota</taxon>
        <taxon>Actinomycetes</taxon>
        <taxon>Pseudonocardiales</taxon>
        <taxon>Pseudonocardiaceae</taxon>
        <taxon>Actinocrispum</taxon>
    </lineage>
</organism>
<dbReference type="AlphaFoldDB" id="A0A4R2J2M0"/>
<evidence type="ECO:0000256" key="1">
    <source>
        <dbReference type="ARBA" id="ARBA00023002"/>
    </source>
</evidence>